<dbReference type="InterPro" id="IPR001638">
    <property type="entry name" value="Solute-binding_3/MltF_N"/>
</dbReference>
<comment type="caution">
    <text evidence="8">The sequence shown here is derived from an EMBL/GenBank/DDBJ whole genome shotgun (WGS) entry which is preliminary data.</text>
</comment>
<dbReference type="InterPro" id="IPR018313">
    <property type="entry name" value="SBP_3_CS"/>
</dbReference>
<accession>A0A177IPA7</accession>
<evidence type="ECO:0000256" key="1">
    <source>
        <dbReference type="ARBA" id="ARBA00010333"/>
    </source>
</evidence>
<evidence type="ECO:0000259" key="7">
    <source>
        <dbReference type="SMART" id="SM00062"/>
    </source>
</evidence>
<dbReference type="SUPFAM" id="SSF53850">
    <property type="entry name" value="Periplasmic binding protein-like II"/>
    <property type="match status" value="1"/>
</dbReference>
<feature type="signal peptide" evidence="6">
    <location>
        <begin position="1"/>
        <end position="22"/>
    </location>
</feature>
<dbReference type="Proteomes" id="UP000076947">
    <property type="component" value="Unassembled WGS sequence"/>
</dbReference>
<dbReference type="InterPro" id="IPR051455">
    <property type="entry name" value="Bact_solute-bind_prot3"/>
</dbReference>
<dbReference type="PROSITE" id="PS01039">
    <property type="entry name" value="SBP_BACTERIAL_3"/>
    <property type="match status" value="1"/>
</dbReference>
<dbReference type="Pfam" id="PF00497">
    <property type="entry name" value="SBP_bac_3"/>
    <property type="match status" value="1"/>
</dbReference>
<dbReference type="AlphaFoldDB" id="A0A177IPA7"/>
<evidence type="ECO:0000256" key="2">
    <source>
        <dbReference type="ARBA" id="ARBA00022448"/>
    </source>
</evidence>
<keyword evidence="9" id="KW-1185">Reference proteome</keyword>
<dbReference type="GO" id="GO:0030288">
    <property type="term" value="C:outer membrane-bounded periplasmic space"/>
    <property type="evidence" value="ECO:0007669"/>
    <property type="project" value="TreeGrafter"/>
</dbReference>
<feature type="chain" id="PRO_5008064175" evidence="6">
    <location>
        <begin position="23"/>
        <end position="361"/>
    </location>
</feature>
<dbReference type="SMART" id="SM00062">
    <property type="entry name" value="PBPb"/>
    <property type="match status" value="1"/>
</dbReference>
<reference evidence="9" key="1">
    <citation type="submission" date="2016-02" db="EMBL/GenBank/DDBJ databases">
        <authorList>
            <person name="Kaur G."/>
            <person name="Nair G.R."/>
            <person name="Mayilraj S."/>
        </authorList>
    </citation>
    <scope>NUCLEOTIDE SEQUENCE [LARGE SCALE GENOMIC DNA]</scope>
    <source>
        <strain evidence="9">GA-15</strain>
    </source>
</reference>
<evidence type="ECO:0000313" key="8">
    <source>
        <dbReference type="EMBL" id="OAH30406.1"/>
    </source>
</evidence>
<feature type="region of interest" description="Disordered" evidence="5">
    <location>
        <begin position="342"/>
        <end position="361"/>
    </location>
</feature>
<evidence type="ECO:0000256" key="3">
    <source>
        <dbReference type="ARBA" id="ARBA00022729"/>
    </source>
</evidence>
<evidence type="ECO:0000256" key="4">
    <source>
        <dbReference type="RuleBase" id="RU003744"/>
    </source>
</evidence>
<dbReference type="RefSeq" id="WP_066838650.1">
    <property type="nucleotide sequence ID" value="NZ_LSTQ01000008.1"/>
</dbReference>
<dbReference type="GO" id="GO:0006865">
    <property type="term" value="P:amino acid transport"/>
    <property type="evidence" value="ECO:0007669"/>
    <property type="project" value="TreeGrafter"/>
</dbReference>
<evidence type="ECO:0000256" key="6">
    <source>
        <dbReference type="SAM" id="SignalP"/>
    </source>
</evidence>
<keyword evidence="3 6" id="KW-0732">Signal</keyword>
<dbReference type="PANTHER" id="PTHR30085:SF6">
    <property type="entry name" value="ABC TRANSPORTER GLUTAMINE-BINDING PROTEIN GLNH"/>
    <property type="match status" value="1"/>
</dbReference>
<protein>
    <submittedName>
        <fullName evidence="8">ABC transporter</fullName>
    </submittedName>
</protein>
<dbReference type="GO" id="GO:0005576">
    <property type="term" value="C:extracellular region"/>
    <property type="evidence" value="ECO:0007669"/>
    <property type="project" value="TreeGrafter"/>
</dbReference>
<dbReference type="Gene3D" id="3.40.190.10">
    <property type="entry name" value="Periplasmic binding protein-like II"/>
    <property type="match status" value="2"/>
</dbReference>
<dbReference type="STRING" id="1705.CA21670_11020"/>
<name>A0A177IPA7_9CORY</name>
<proteinExistence type="inferred from homology"/>
<gene>
    <name evidence="8" type="ORF">AYJ05_06605</name>
</gene>
<feature type="compositionally biased region" description="Basic and acidic residues" evidence="5">
    <location>
        <begin position="345"/>
        <end position="354"/>
    </location>
</feature>
<keyword evidence="2" id="KW-0813">Transport</keyword>
<feature type="region of interest" description="Disordered" evidence="5">
    <location>
        <begin position="79"/>
        <end position="99"/>
    </location>
</feature>
<dbReference type="PANTHER" id="PTHR30085">
    <property type="entry name" value="AMINO ACID ABC TRANSPORTER PERMEASE"/>
    <property type="match status" value="1"/>
</dbReference>
<comment type="similarity">
    <text evidence="1 4">Belongs to the bacterial solute-binding protein 3 family.</text>
</comment>
<dbReference type="OrthoDB" id="9807888at2"/>
<organism evidence="8 9">
    <name type="scientific">Corynebacterium stationis</name>
    <dbReference type="NCBI Taxonomy" id="1705"/>
    <lineage>
        <taxon>Bacteria</taxon>
        <taxon>Bacillati</taxon>
        <taxon>Actinomycetota</taxon>
        <taxon>Actinomycetes</taxon>
        <taxon>Mycobacteriales</taxon>
        <taxon>Corynebacteriaceae</taxon>
        <taxon>Corynebacterium</taxon>
    </lineage>
</organism>
<evidence type="ECO:0000256" key="5">
    <source>
        <dbReference type="SAM" id="MobiDB-lite"/>
    </source>
</evidence>
<dbReference type="EMBL" id="LSTQ01000008">
    <property type="protein sequence ID" value="OAH30406.1"/>
    <property type="molecule type" value="Genomic_DNA"/>
</dbReference>
<sequence length="361" mass="39926">MTKTRALSALLLAACLTMTACGTRNDGKTPPDPALQQNEETNKLPRAMNSDPLTAPIAGPPLPVGSRWMPASEYTPKESNFDAELRGTYRPDDKDPKERVPNIIERGRLIVGVDQSHNLLSYRDAATGNLRGFEVEIAHEIAEDIFGDRDRVDFRFLQSADRTRALANGTVDIVIRTMTITPDREKEIAFSQPYMIADTRMLVLTSSGINSVEQTSGRTLCAVEGSTALDKIPDFAPNSNLLITKSWGDCLMSLQLGQTNAVVVDDTLLSGMMAQDPYSSIVGETLATESYGIGVRKPDQHFDSRGLIRQVNSTLDRIQEDGTWRSLFDEWFGPYLPVPTLPEPKYIDEGRRGDNDDEEQS</sequence>
<dbReference type="CDD" id="cd13690">
    <property type="entry name" value="PBP2_GluB"/>
    <property type="match status" value="1"/>
</dbReference>
<evidence type="ECO:0000313" key="9">
    <source>
        <dbReference type="Proteomes" id="UP000076947"/>
    </source>
</evidence>
<feature type="domain" description="Solute-binding protein family 3/N-terminal" evidence="7">
    <location>
        <begin position="108"/>
        <end position="335"/>
    </location>
</feature>
<dbReference type="PROSITE" id="PS51257">
    <property type="entry name" value="PROKAR_LIPOPROTEIN"/>
    <property type="match status" value="1"/>
</dbReference>
<feature type="region of interest" description="Disordered" evidence="5">
    <location>
        <begin position="45"/>
        <end position="64"/>
    </location>
</feature>